<dbReference type="AlphaFoldDB" id="A0A674M9L9"/>
<dbReference type="InParanoid" id="A0A674M9L9"/>
<dbReference type="OMA" id="KAMCLVC"/>
<dbReference type="PANTHER" id="PTHR45913">
    <property type="entry name" value="EPM2A-INTERACTING PROTEIN 1"/>
    <property type="match status" value="1"/>
</dbReference>
<dbReference type="Proteomes" id="UP000005226">
    <property type="component" value="Chromosome 10"/>
</dbReference>
<evidence type="ECO:0008006" key="3">
    <source>
        <dbReference type="Google" id="ProtNLM"/>
    </source>
</evidence>
<evidence type="ECO:0000313" key="1">
    <source>
        <dbReference type="Ensembl" id="ENSTRUP00000058085.1"/>
    </source>
</evidence>
<name>A0A674M9L9_TAKRU</name>
<dbReference type="PANTHER" id="PTHR45913:SF11">
    <property type="entry name" value="EPM2A-INTERACTING PROTEIN 1"/>
    <property type="match status" value="1"/>
</dbReference>
<proteinExistence type="predicted"/>
<accession>A0A674M9L9</accession>
<reference evidence="1" key="2">
    <citation type="submission" date="2025-08" db="UniProtKB">
        <authorList>
            <consortium name="Ensembl"/>
        </authorList>
    </citation>
    <scope>IDENTIFICATION</scope>
</reference>
<organism evidence="1 2">
    <name type="scientific">Takifugu rubripes</name>
    <name type="common">Japanese pufferfish</name>
    <name type="synonym">Fugu rubripes</name>
    <dbReference type="NCBI Taxonomy" id="31033"/>
    <lineage>
        <taxon>Eukaryota</taxon>
        <taxon>Metazoa</taxon>
        <taxon>Chordata</taxon>
        <taxon>Craniata</taxon>
        <taxon>Vertebrata</taxon>
        <taxon>Euteleostomi</taxon>
        <taxon>Actinopterygii</taxon>
        <taxon>Neopterygii</taxon>
        <taxon>Teleostei</taxon>
        <taxon>Neoteleostei</taxon>
        <taxon>Acanthomorphata</taxon>
        <taxon>Eupercaria</taxon>
        <taxon>Tetraodontiformes</taxon>
        <taxon>Tetradontoidea</taxon>
        <taxon>Tetraodontidae</taxon>
        <taxon>Takifugu</taxon>
    </lineage>
</organism>
<dbReference type="InterPro" id="IPR012337">
    <property type="entry name" value="RNaseH-like_sf"/>
</dbReference>
<evidence type="ECO:0000313" key="2">
    <source>
        <dbReference type="Proteomes" id="UP000005226"/>
    </source>
</evidence>
<reference evidence="1" key="3">
    <citation type="submission" date="2025-09" db="UniProtKB">
        <authorList>
            <consortium name="Ensembl"/>
        </authorList>
    </citation>
    <scope>IDENTIFICATION</scope>
</reference>
<dbReference type="GeneTree" id="ENSGT00950000182812"/>
<sequence>MAKRKMDNRSFENRWEADYLFTNIKDRPVGLVRHYETKHYEKYKDLDVKQKLQKVEEMKRSLVCPQSMFLKAKSESEAAVKASFIVAAEIAKSARPCNEGEFVKKCMVEVCDIVCPDKKQEFINVSLSRNTVAERVCELSTNLHEQLIKKGKDFIAYSPAVDESSHTSDTAQLSIFIRGVDSSLCVTEELLGLKSIHGTTTGKDIFEEVSKCITEMSLPWDKLVGLRTDGAPAVCGQKSGLVSRIQEKMREEAAGELTVYHCVTHQEALCGKALQMEHVMSSMKRVVNFIGAKGLNHRQFKSFLEELDLEYRDVPYHTEVRWPSRGKALNRCFELREEICQFMENKGKDTTELRDKRFLCELAFLSDIVSHLDVLNLQLQGRGHIITDMYAAVRAFKTKLCLWKTQMLQGNLGHFPCCQTMAEQISPAVLPSAQFAERINALSAEFSRRFADFEAEKGKFELLSNPFAMDVESAPTSLQMELSELQCNEMLKSKHDYTMPQLRTQAAQILSMFGSTYLCEQLFSMMKVNKTPDRSRLTDEHLHSVLRLSSAQSLTPDIDELASKRRCQVSGLDRCATESQ</sequence>
<reference evidence="1 2" key="1">
    <citation type="journal article" date="2011" name="Genome Biol. Evol.">
        <title>Integration of the genetic map and genome assembly of fugu facilitates insights into distinct features of genome evolution in teleosts and mammals.</title>
        <authorList>
            <person name="Kai W."/>
            <person name="Kikuchi K."/>
            <person name="Tohari S."/>
            <person name="Chew A.K."/>
            <person name="Tay A."/>
            <person name="Fujiwara A."/>
            <person name="Hosoya S."/>
            <person name="Suetake H."/>
            <person name="Naruse K."/>
            <person name="Brenner S."/>
            <person name="Suzuki Y."/>
            <person name="Venkatesh B."/>
        </authorList>
    </citation>
    <scope>NUCLEOTIDE SEQUENCE [LARGE SCALE GENOMIC DNA]</scope>
</reference>
<dbReference type="SUPFAM" id="SSF53098">
    <property type="entry name" value="Ribonuclease H-like"/>
    <property type="match status" value="1"/>
</dbReference>
<keyword evidence="2" id="KW-1185">Reference proteome</keyword>
<protein>
    <recommendedName>
        <fullName evidence="3">DUF4371 domain-containing protein</fullName>
    </recommendedName>
</protein>
<dbReference type="Ensembl" id="ENSTRUT00000072116.1">
    <property type="protein sequence ID" value="ENSTRUP00000058085.1"/>
    <property type="gene ID" value="ENSTRUG00000032104.1"/>
</dbReference>